<evidence type="ECO:0000313" key="2">
    <source>
        <dbReference type="Proteomes" id="UP000694050"/>
    </source>
</evidence>
<comment type="caution">
    <text evidence="1">The sequence shown here is derived from an EMBL/GenBank/DDBJ whole genome shotgun (WGS) entry which is preliminary data.</text>
</comment>
<protein>
    <submittedName>
        <fullName evidence="1">Uncharacterized protein</fullName>
    </submittedName>
</protein>
<sequence>MLIPRLLTSSSPRVVNISSLGHKYSEPTIDNPHFNNISPEGYNPPEAYTQLKGAQVPFSAVLNKRYGYQRLRFFAVHTGNMDSGMYNHTKSRALRIMAHKITLRSFEDANEALTRPLKEVAQLASLLR</sequence>
<proteinExistence type="predicted"/>
<dbReference type="AlphaFoldDB" id="A0A8J5NWD7"/>
<accession>A0A8J5NWD7</accession>
<evidence type="ECO:0000313" key="1">
    <source>
        <dbReference type="EMBL" id="KAG7409753.1"/>
    </source>
</evidence>
<gene>
    <name evidence="1" type="ORF">Forpe1208_v011717</name>
</gene>
<name>A0A8J5NWD7_FUSOX</name>
<dbReference type="Proteomes" id="UP000694050">
    <property type="component" value="Unassembled WGS sequence"/>
</dbReference>
<dbReference type="EMBL" id="JAELUQ010000008">
    <property type="protein sequence ID" value="KAG7409753.1"/>
    <property type="molecule type" value="Genomic_DNA"/>
</dbReference>
<reference evidence="1" key="1">
    <citation type="submission" date="2021-04" db="EMBL/GenBank/DDBJ databases">
        <title>First draft genome resource for Brassicaceae pathogens Fusarium oxysporum f. sp. raphani and Fusarium oxysporum f. sp. rapae.</title>
        <authorList>
            <person name="Asai S."/>
        </authorList>
    </citation>
    <scope>NUCLEOTIDE SEQUENCE</scope>
    <source>
        <strain evidence="1">Tf1208</strain>
    </source>
</reference>
<organism evidence="1 2">
    <name type="scientific">Fusarium oxysporum f. sp. rapae</name>
    <dbReference type="NCBI Taxonomy" id="485398"/>
    <lineage>
        <taxon>Eukaryota</taxon>
        <taxon>Fungi</taxon>
        <taxon>Dikarya</taxon>
        <taxon>Ascomycota</taxon>
        <taxon>Pezizomycotina</taxon>
        <taxon>Sordariomycetes</taxon>
        <taxon>Hypocreomycetidae</taxon>
        <taxon>Hypocreales</taxon>
        <taxon>Nectriaceae</taxon>
        <taxon>Fusarium</taxon>
        <taxon>Fusarium oxysporum species complex</taxon>
    </lineage>
</organism>